<protein>
    <submittedName>
        <fullName evidence="2">38496_t:CDS:1</fullName>
    </submittedName>
</protein>
<feature type="region of interest" description="Disordered" evidence="1">
    <location>
        <begin position="1"/>
        <end position="32"/>
    </location>
</feature>
<gene>
    <name evidence="2" type="ORF">GMARGA_LOCUS32881</name>
</gene>
<dbReference type="EMBL" id="CAJVQB010052900">
    <property type="protein sequence ID" value="CAG8836126.1"/>
    <property type="molecule type" value="Genomic_DNA"/>
</dbReference>
<name>A0ABN7WN78_GIGMA</name>
<reference evidence="2 3" key="1">
    <citation type="submission" date="2021-06" db="EMBL/GenBank/DDBJ databases">
        <authorList>
            <person name="Kallberg Y."/>
            <person name="Tangrot J."/>
            <person name="Rosling A."/>
        </authorList>
    </citation>
    <scope>NUCLEOTIDE SEQUENCE [LARGE SCALE GENOMIC DNA]</scope>
    <source>
        <strain evidence="2 3">120-4 pot B 10/14</strain>
    </source>
</reference>
<comment type="caution">
    <text evidence="2">The sequence shown here is derived from an EMBL/GenBank/DDBJ whole genome shotgun (WGS) entry which is preliminary data.</text>
</comment>
<evidence type="ECO:0000313" key="3">
    <source>
        <dbReference type="Proteomes" id="UP000789901"/>
    </source>
</evidence>
<accession>A0ABN7WN78</accession>
<feature type="non-terminal residue" evidence="2">
    <location>
        <position position="1"/>
    </location>
</feature>
<dbReference type="Proteomes" id="UP000789901">
    <property type="component" value="Unassembled WGS sequence"/>
</dbReference>
<keyword evidence="3" id="KW-1185">Reference proteome</keyword>
<feature type="compositionally biased region" description="Polar residues" evidence="1">
    <location>
        <begin position="9"/>
        <end position="32"/>
    </location>
</feature>
<evidence type="ECO:0000313" key="2">
    <source>
        <dbReference type="EMBL" id="CAG8836126.1"/>
    </source>
</evidence>
<proteinExistence type="predicted"/>
<sequence length="74" mass="8287">LVDNENDGNEQIKQVSRLNNDEQQNTQNSVTKNAKLHSAAVLSEFDINEQSQYNSTTIHAELHSAAVSEFDINE</sequence>
<organism evidence="2 3">
    <name type="scientific">Gigaspora margarita</name>
    <dbReference type="NCBI Taxonomy" id="4874"/>
    <lineage>
        <taxon>Eukaryota</taxon>
        <taxon>Fungi</taxon>
        <taxon>Fungi incertae sedis</taxon>
        <taxon>Mucoromycota</taxon>
        <taxon>Glomeromycotina</taxon>
        <taxon>Glomeromycetes</taxon>
        <taxon>Diversisporales</taxon>
        <taxon>Gigasporaceae</taxon>
        <taxon>Gigaspora</taxon>
    </lineage>
</organism>
<evidence type="ECO:0000256" key="1">
    <source>
        <dbReference type="SAM" id="MobiDB-lite"/>
    </source>
</evidence>